<reference evidence="2" key="2">
    <citation type="submission" date="2020-09" db="EMBL/GenBank/DDBJ databases">
        <authorList>
            <person name="Sun Q."/>
            <person name="Zhou Y."/>
        </authorList>
    </citation>
    <scope>NUCLEOTIDE SEQUENCE</scope>
    <source>
        <strain evidence="2">CGMCC 1.15448</strain>
    </source>
</reference>
<reference evidence="2" key="1">
    <citation type="journal article" date="2014" name="Int. J. Syst. Evol. Microbiol.">
        <title>Complete genome sequence of Corynebacterium casei LMG S-19264T (=DSM 44701T), isolated from a smear-ripened cheese.</title>
        <authorList>
            <consortium name="US DOE Joint Genome Institute (JGI-PGF)"/>
            <person name="Walter F."/>
            <person name="Albersmeier A."/>
            <person name="Kalinowski J."/>
            <person name="Ruckert C."/>
        </authorList>
    </citation>
    <scope>NUCLEOTIDE SEQUENCE</scope>
    <source>
        <strain evidence="2">CGMCC 1.15448</strain>
    </source>
</reference>
<dbReference type="Proteomes" id="UP000607559">
    <property type="component" value="Unassembled WGS sequence"/>
</dbReference>
<evidence type="ECO:0000313" key="2">
    <source>
        <dbReference type="EMBL" id="GGB23335.1"/>
    </source>
</evidence>
<organism evidence="2 3">
    <name type="scientific">Puia dinghuensis</name>
    <dbReference type="NCBI Taxonomy" id="1792502"/>
    <lineage>
        <taxon>Bacteria</taxon>
        <taxon>Pseudomonadati</taxon>
        <taxon>Bacteroidota</taxon>
        <taxon>Chitinophagia</taxon>
        <taxon>Chitinophagales</taxon>
        <taxon>Chitinophagaceae</taxon>
        <taxon>Puia</taxon>
    </lineage>
</organism>
<evidence type="ECO:0000313" key="3">
    <source>
        <dbReference type="Proteomes" id="UP000607559"/>
    </source>
</evidence>
<feature type="compositionally biased region" description="Polar residues" evidence="1">
    <location>
        <begin position="31"/>
        <end position="45"/>
    </location>
</feature>
<comment type="caution">
    <text evidence="2">The sequence shown here is derived from an EMBL/GenBank/DDBJ whole genome shotgun (WGS) entry which is preliminary data.</text>
</comment>
<feature type="region of interest" description="Disordered" evidence="1">
    <location>
        <begin position="25"/>
        <end position="61"/>
    </location>
</feature>
<dbReference type="EMBL" id="BMJC01000007">
    <property type="protein sequence ID" value="GGB23335.1"/>
    <property type="molecule type" value="Genomic_DNA"/>
</dbReference>
<name>A0A8J2UIM4_9BACT</name>
<proteinExistence type="predicted"/>
<protein>
    <submittedName>
        <fullName evidence="2">Uncharacterized protein</fullName>
    </submittedName>
</protein>
<accession>A0A8J2UIM4</accession>
<evidence type="ECO:0000256" key="1">
    <source>
        <dbReference type="SAM" id="MobiDB-lite"/>
    </source>
</evidence>
<gene>
    <name evidence="2" type="ORF">GCM10011511_53990</name>
</gene>
<dbReference type="AlphaFoldDB" id="A0A8J2UIM4"/>
<keyword evidence="3" id="KW-1185">Reference proteome</keyword>
<sequence>MAETGPPNTEKGMIGIEAAKIIPKTPKIPFTTDQSPDQNEPSLNGPNPHFDRAGIAINQKK</sequence>